<accession>A0A8H7U220</accession>
<protein>
    <submittedName>
        <fullName evidence="2">Uncharacterized protein</fullName>
    </submittedName>
</protein>
<evidence type="ECO:0000256" key="1">
    <source>
        <dbReference type="SAM" id="Phobius"/>
    </source>
</evidence>
<name>A0A8H7U220_9APHY</name>
<organism evidence="2 3">
    <name type="scientific">Rhodonia placenta</name>
    <dbReference type="NCBI Taxonomy" id="104341"/>
    <lineage>
        <taxon>Eukaryota</taxon>
        <taxon>Fungi</taxon>
        <taxon>Dikarya</taxon>
        <taxon>Basidiomycota</taxon>
        <taxon>Agaricomycotina</taxon>
        <taxon>Agaricomycetes</taxon>
        <taxon>Polyporales</taxon>
        <taxon>Adustoporiaceae</taxon>
        <taxon>Rhodonia</taxon>
    </lineage>
</organism>
<dbReference type="AlphaFoldDB" id="A0A8H7U220"/>
<feature type="transmembrane region" description="Helical" evidence="1">
    <location>
        <begin position="12"/>
        <end position="36"/>
    </location>
</feature>
<comment type="caution">
    <text evidence="2">The sequence shown here is derived from an EMBL/GenBank/DDBJ whole genome shotgun (WGS) entry which is preliminary data.</text>
</comment>
<sequence length="334" mass="37381">MPVFPIDEAQLVALFMQSVTYGVHVVTFTICMWKLVKKFRSGQGSAHWPWTVIAIALFANGTVDVSFNLYHNLIAFIFYRGNGGAEEEFTASTTWLNLIRSVSFSLGIVISDAALMYRAWIICNRRWIVIVPSIVLLCATLASATAYLYYMNLENMETVMDEKKTMIPIIIVIYTTTITNNVVCTGKHVFNSWMIMHRIWQVTKRITEFLPPGGMLARVNRILVESAVLYTTSMLVDFIATLARSVSLLGLTDISLELAGIVFDLIIIRISQGAATEQTQAFTDSLAQRVVDMYVVESQSAADDRTRGSTHLDSTTRLAKDIPEGLTYMQDSQV</sequence>
<dbReference type="Proteomes" id="UP000639403">
    <property type="component" value="Unassembled WGS sequence"/>
</dbReference>
<dbReference type="EMBL" id="JADOXO010000080">
    <property type="protein sequence ID" value="KAF9814799.1"/>
    <property type="molecule type" value="Genomic_DNA"/>
</dbReference>
<evidence type="ECO:0000313" key="2">
    <source>
        <dbReference type="EMBL" id="KAF9814799.1"/>
    </source>
</evidence>
<feature type="transmembrane region" description="Helical" evidence="1">
    <location>
        <begin position="48"/>
        <end position="78"/>
    </location>
</feature>
<feature type="transmembrane region" description="Helical" evidence="1">
    <location>
        <begin position="169"/>
        <end position="190"/>
    </location>
</feature>
<keyword evidence="1" id="KW-1133">Transmembrane helix</keyword>
<keyword evidence="1" id="KW-0812">Transmembrane</keyword>
<feature type="transmembrane region" description="Helical" evidence="1">
    <location>
        <begin position="127"/>
        <end position="149"/>
    </location>
</feature>
<reference evidence="2" key="2">
    <citation type="journal article" name="Front. Microbiol.">
        <title>Degradative Capacity of Two Strains of Rhodonia placenta: From Phenotype to Genotype.</title>
        <authorList>
            <person name="Kolle M."/>
            <person name="Horta M.A.C."/>
            <person name="Nowrousian M."/>
            <person name="Ohm R.A."/>
            <person name="Benz J.P."/>
            <person name="Pilgard A."/>
        </authorList>
    </citation>
    <scope>NUCLEOTIDE SEQUENCE</scope>
    <source>
        <strain evidence="2">FPRL280</strain>
    </source>
</reference>
<proteinExistence type="predicted"/>
<evidence type="ECO:0000313" key="3">
    <source>
        <dbReference type="Proteomes" id="UP000639403"/>
    </source>
</evidence>
<gene>
    <name evidence="2" type="ORF">IEO21_04907</name>
</gene>
<keyword evidence="1" id="KW-0472">Membrane</keyword>
<reference evidence="2" key="1">
    <citation type="submission" date="2020-11" db="EMBL/GenBank/DDBJ databases">
        <authorList>
            <person name="Koelle M."/>
            <person name="Horta M.A.C."/>
            <person name="Nowrousian M."/>
            <person name="Ohm R.A."/>
            <person name="Benz P."/>
            <person name="Pilgard A."/>
        </authorList>
    </citation>
    <scope>NUCLEOTIDE SEQUENCE</scope>
    <source>
        <strain evidence="2">FPRL280</strain>
    </source>
</reference>